<dbReference type="EMBL" id="SMAK01000004">
    <property type="protein sequence ID" value="TCT11361.1"/>
    <property type="molecule type" value="Genomic_DNA"/>
</dbReference>
<organism evidence="1 2">
    <name type="scientific">Tepidamorphus gemmatus</name>
    <dbReference type="NCBI Taxonomy" id="747076"/>
    <lineage>
        <taxon>Bacteria</taxon>
        <taxon>Pseudomonadati</taxon>
        <taxon>Pseudomonadota</taxon>
        <taxon>Alphaproteobacteria</taxon>
        <taxon>Hyphomicrobiales</taxon>
        <taxon>Tepidamorphaceae</taxon>
        <taxon>Tepidamorphus</taxon>
    </lineage>
</organism>
<proteinExistence type="predicted"/>
<comment type="caution">
    <text evidence="1">The sequence shown here is derived from an EMBL/GenBank/DDBJ whole genome shotgun (WGS) entry which is preliminary data.</text>
</comment>
<dbReference type="Proteomes" id="UP000295678">
    <property type="component" value="Unassembled WGS sequence"/>
</dbReference>
<sequence length="113" mass="12427">MSRFGSGMFLLRFWLFGTAVTVSLGLLAGAGATAQPAPQLPLGEEARLALIDYCVIEGSRMASQYANITSGCRCTVAKIMPQMNEDEMRRVVQWRKPVAAIKSRWDAAVEECR</sequence>
<name>A0A4R3MCU1_9HYPH</name>
<evidence type="ECO:0000313" key="1">
    <source>
        <dbReference type="EMBL" id="TCT11361.1"/>
    </source>
</evidence>
<protein>
    <submittedName>
        <fullName evidence="1">Uncharacterized protein</fullName>
    </submittedName>
</protein>
<evidence type="ECO:0000313" key="2">
    <source>
        <dbReference type="Proteomes" id="UP000295678"/>
    </source>
</evidence>
<gene>
    <name evidence="1" type="ORF">EDC22_104118</name>
</gene>
<keyword evidence="2" id="KW-1185">Reference proteome</keyword>
<reference evidence="1 2" key="1">
    <citation type="submission" date="2019-03" db="EMBL/GenBank/DDBJ databases">
        <title>Genomic Encyclopedia of Type Strains, Phase IV (KMG-IV): sequencing the most valuable type-strain genomes for metagenomic binning, comparative biology and taxonomic classification.</title>
        <authorList>
            <person name="Goeker M."/>
        </authorList>
    </citation>
    <scope>NUCLEOTIDE SEQUENCE [LARGE SCALE GENOMIC DNA]</scope>
    <source>
        <strain evidence="1 2">DSM 19345</strain>
    </source>
</reference>
<accession>A0A4R3MCU1</accession>
<dbReference type="AlphaFoldDB" id="A0A4R3MCU1"/>